<dbReference type="EMBL" id="AXZG01000015">
    <property type="protein sequence ID" value="ERT67133.1"/>
    <property type="molecule type" value="Genomic_DNA"/>
</dbReference>
<dbReference type="AlphaFoldDB" id="U7V8Q6"/>
<evidence type="ECO:0000313" key="2">
    <source>
        <dbReference type="Proteomes" id="UP000017174"/>
    </source>
</evidence>
<accession>U7V8Q6</accession>
<proteinExistence type="predicted"/>
<reference evidence="1 2" key="1">
    <citation type="submission" date="2013-08" db="EMBL/GenBank/DDBJ databases">
        <authorList>
            <person name="Weinstock G."/>
            <person name="Sodergren E."/>
            <person name="Wylie T."/>
            <person name="Fulton L."/>
            <person name="Fulton R."/>
            <person name="Fronick C."/>
            <person name="O'Laughlin M."/>
            <person name="Godfrey J."/>
            <person name="Miner T."/>
            <person name="Herter B."/>
            <person name="Appelbaum E."/>
            <person name="Cordes M."/>
            <person name="Lek S."/>
            <person name="Wollam A."/>
            <person name="Pepin K.H."/>
            <person name="Palsikar V.B."/>
            <person name="Mitreva M."/>
            <person name="Wilson R.K."/>
        </authorList>
    </citation>
    <scope>NUCLEOTIDE SEQUENCE [LARGE SCALE GENOMIC DNA]</scope>
    <source>
        <strain evidence="1 2">F0184</strain>
    </source>
</reference>
<sequence length="66" mass="7442">MPSLSCIGEAAGSRWYSIYPAILILRAQEVKHPQHKHRRLRSNRTARIKNLLGRCKKTGSCTAPRG</sequence>
<dbReference type="HOGENOM" id="CLU_2828548_0_0_11"/>
<dbReference type="Proteomes" id="UP000017174">
    <property type="component" value="Unassembled WGS sequence"/>
</dbReference>
<evidence type="ECO:0000313" key="1">
    <source>
        <dbReference type="EMBL" id="ERT67133.1"/>
    </source>
</evidence>
<comment type="caution">
    <text evidence="1">The sequence shown here is derived from an EMBL/GenBank/DDBJ whole genome shotgun (WGS) entry which is preliminary data.</text>
</comment>
<protein>
    <submittedName>
        <fullName evidence="1">Uncharacterized protein</fullName>
    </submittedName>
</protein>
<gene>
    <name evidence="1" type="ORF">HMPREF0742_00545</name>
</gene>
<organism evidence="1 2">
    <name type="scientific">Rothia aeria F0184</name>
    <dbReference type="NCBI Taxonomy" id="888019"/>
    <lineage>
        <taxon>Bacteria</taxon>
        <taxon>Bacillati</taxon>
        <taxon>Actinomycetota</taxon>
        <taxon>Actinomycetes</taxon>
        <taxon>Micrococcales</taxon>
        <taxon>Micrococcaceae</taxon>
        <taxon>Rothia</taxon>
    </lineage>
</organism>
<name>U7V8Q6_9MICC</name>